<keyword evidence="1" id="KW-0732">Signal</keyword>
<dbReference type="PANTHER" id="PTHR30006">
    <property type="entry name" value="THIAMINE-BINDING PERIPLASMIC PROTEIN-RELATED"/>
    <property type="match status" value="1"/>
</dbReference>
<evidence type="ECO:0000313" key="3">
    <source>
        <dbReference type="Proteomes" id="UP000741360"/>
    </source>
</evidence>
<sequence length="378" mass="40939">MVRRISAGCLACTLFLVAVWILCAGVLLHPAAVAAQKTDRVAAASPGGTSSADSLTRVIEGAKREGVVDATLQSSLTPRGVAAVQEAVRKKYGVDLKINNSPTRSFPRIQAQALTEHKAGVPPSFDLITGAETHIFDLAEAGAVERVDWGPLLPPGTPPESVVYEGSGLVVNTAFVGLLYNSKVIRPEEAPASLKDLANPKWRGKILIPPYTSTWMTLAIPMGRQASLSGVEAIMKNGAVVSEWPTAITRFTLGEYPLVALISEIYAGQVKARGMAVGFRPLDTANLGLRIVAVRRNARHPNAARLLAAFLAGPDALKIWQEIGSNPNFYYRGQSLFDLGPEWNGVRPWFWTPERLRFMSTPEAQAWEQEIGRLLIRK</sequence>
<reference evidence="2" key="1">
    <citation type="submission" date="2020-07" db="EMBL/GenBank/DDBJ databases">
        <title>Huge and variable diversity of episymbiotic CPR bacteria and DPANN archaea in groundwater ecosystems.</title>
        <authorList>
            <person name="He C.Y."/>
            <person name="Keren R."/>
            <person name="Whittaker M."/>
            <person name="Farag I.F."/>
            <person name="Doudna J."/>
            <person name="Cate J.H.D."/>
            <person name="Banfield J.F."/>
        </authorList>
    </citation>
    <scope>NUCLEOTIDE SEQUENCE</scope>
    <source>
        <strain evidence="2">NC_groundwater_717_Ag_S-0.2um_59_8</strain>
    </source>
</reference>
<dbReference type="GO" id="GO:0030288">
    <property type="term" value="C:outer membrane-bounded periplasmic space"/>
    <property type="evidence" value="ECO:0007669"/>
    <property type="project" value="TreeGrafter"/>
</dbReference>
<gene>
    <name evidence="2" type="ORF">HYY65_11605</name>
</gene>
<organism evidence="2 3">
    <name type="scientific">Tectimicrobiota bacterium</name>
    <dbReference type="NCBI Taxonomy" id="2528274"/>
    <lineage>
        <taxon>Bacteria</taxon>
        <taxon>Pseudomonadati</taxon>
        <taxon>Nitrospinota/Tectimicrobiota group</taxon>
        <taxon>Candidatus Tectimicrobiota</taxon>
    </lineage>
</organism>
<name>A0A932GR78_UNCTE</name>
<dbReference type="SUPFAM" id="SSF53850">
    <property type="entry name" value="Periplasmic binding protein-like II"/>
    <property type="match status" value="1"/>
</dbReference>
<accession>A0A932GR78</accession>
<dbReference type="Gene3D" id="3.40.190.10">
    <property type="entry name" value="Periplasmic binding protein-like II"/>
    <property type="match status" value="2"/>
</dbReference>
<dbReference type="AlphaFoldDB" id="A0A932GR78"/>
<evidence type="ECO:0000256" key="1">
    <source>
        <dbReference type="ARBA" id="ARBA00022729"/>
    </source>
</evidence>
<protein>
    <submittedName>
        <fullName evidence="2">Extracellular solute-binding protein</fullName>
    </submittedName>
</protein>
<dbReference type="EMBL" id="JACPSX010000219">
    <property type="protein sequence ID" value="MBI3015676.1"/>
    <property type="molecule type" value="Genomic_DNA"/>
</dbReference>
<dbReference type="PANTHER" id="PTHR30006:SF25">
    <property type="entry name" value="PHOSPHOGLYCERATE TRANSPORT REGULATORY PROTEIN PGTC"/>
    <property type="match status" value="1"/>
</dbReference>
<evidence type="ECO:0000313" key="2">
    <source>
        <dbReference type="EMBL" id="MBI3015676.1"/>
    </source>
</evidence>
<dbReference type="Pfam" id="PF13416">
    <property type="entry name" value="SBP_bac_8"/>
    <property type="match status" value="1"/>
</dbReference>
<dbReference type="Proteomes" id="UP000741360">
    <property type="component" value="Unassembled WGS sequence"/>
</dbReference>
<proteinExistence type="predicted"/>
<comment type="caution">
    <text evidence="2">The sequence shown here is derived from an EMBL/GenBank/DDBJ whole genome shotgun (WGS) entry which is preliminary data.</text>
</comment>
<dbReference type="InterPro" id="IPR006059">
    <property type="entry name" value="SBP"/>
</dbReference>